<dbReference type="Proteomes" id="UP000003020">
    <property type="component" value="Unassembled WGS sequence"/>
</dbReference>
<evidence type="ECO:0000313" key="1">
    <source>
        <dbReference type="EMBL" id="EFQ80719.1"/>
    </source>
</evidence>
<comment type="caution">
    <text evidence="1">The sequence shown here is derived from an EMBL/GenBank/DDBJ whole genome shotgun (WGS) entry which is preliminary data.</text>
</comment>
<gene>
    <name evidence="1" type="ORF">HMPREF0305_11030</name>
</gene>
<name>E2S3C8_9CORY</name>
<organism evidence="1 2">
    <name type="scientific">Corynebacterium pseudogenitalium ATCC 33035</name>
    <dbReference type="NCBI Taxonomy" id="525264"/>
    <lineage>
        <taxon>Bacteria</taxon>
        <taxon>Bacillati</taxon>
        <taxon>Actinomycetota</taxon>
        <taxon>Actinomycetes</taxon>
        <taxon>Mycobacteriales</taxon>
        <taxon>Corynebacteriaceae</taxon>
        <taxon>Corynebacterium</taxon>
    </lineage>
</organism>
<evidence type="ECO:0000313" key="2">
    <source>
        <dbReference type="Proteomes" id="UP000003020"/>
    </source>
</evidence>
<accession>E2S3C8</accession>
<proteinExistence type="predicted"/>
<protein>
    <submittedName>
        <fullName evidence="1">Uncharacterized protein</fullName>
    </submittedName>
</protein>
<reference evidence="1 2" key="1">
    <citation type="submission" date="2010-08" db="EMBL/GenBank/DDBJ databases">
        <authorList>
            <person name="Muzny D."/>
            <person name="Qin X."/>
            <person name="Buhay C."/>
            <person name="Dugan-Rocha S."/>
            <person name="Ding Y."/>
            <person name="Chen G."/>
            <person name="Hawes A."/>
            <person name="Holder M."/>
            <person name="Jhangiani S."/>
            <person name="Johnson A."/>
            <person name="Khan Z."/>
            <person name="Li Z."/>
            <person name="Liu W."/>
            <person name="Liu X."/>
            <person name="Perez L."/>
            <person name="Shen H."/>
            <person name="Wang Q."/>
            <person name="Watt J."/>
            <person name="Xi L."/>
            <person name="Xin Y."/>
            <person name="Zhou J."/>
            <person name="Deng J."/>
            <person name="Jiang H."/>
            <person name="Liu Y."/>
            <person name="Qu J."/>
            <person name="Song X.-Z."/>
            <person name="Zhang L."/>
            <person name="Villasana D."/>
            <person name="Johnson A."/>
            <person name="Liu J."/>
            <person name="Liyanage D."/>
            <person name="Lorensuhewa L."/>
            <person name="Robinson T."/>
            <person name="Song A."/>
            <person name="Song B.-B."/>
            <person name="Dinh H."/>
            <person name="Thornton R."/>
            <person name="Coyle M."/>
            <person name="Francisco L."/>
            <person name="Jackson L."/>
            <person name="Javaid M."/>
            <person name="Korchina V."/>
            <person name="Kovar C."/>
            <person name="Mata R."/>
            <person name="Mathew T."/>
            <person name="Ngo R."/>
            <person name="Nguyen L."/>
            <person name="Nguyen N."/>
            <person name="Okwuonu G."/>
            <person name="Ongeri F."/>
            <person name="Pham C."/>
            <person name="Simmons D."/>
            <person name="Wilczek-Boney K."/>
            <person name="Hale W."/>
            <person name="Jakkamsetti A."/>
            <person name="Pham P."/>
            <person name="Ruth R."/>
            <person name="San Lucas F."/>
            <person name="Warren J."/>
            <person name="Zhang J."/>
            <person name="Zhao Z."/>
            <person name="Zhou C."/>
            <person name="Zhu D."/>
            <person name="Lee S."/>
            <person name="Bess C."/>
            <person name="Blankenburg K."/>
            <person name="Forbes L."/>
            <person name="Fu Q."/>
            <person name="Gubbala S."/>
            <person name="Hirani K."/>
            <person name="Jayaseelan J.C."/>
            <person name="Lara F."/>
            <person name="Munidasa M."/>
            <person name="Palculict T."/>
            <person name="Patil S."/>
            <person name="Pu L.-L."/>
            <person name="Saada N."/>
            <person name="Tang L."/>
            <person name="Weissenberger G."/>
            <person name="Zhu Y."/>
            <person name="Hemphill L."/>
            <person name="Shang Y."/>
            <person name="Youmans B."/>
            <person name="Ayvaz T."/>
            <person name="Ross M."/>
            <person name="Santibanez J."/>
            <person name="Aqrawi P."/>
            <person name="Gross S."/>
            <person name="Joshi V."/>
            <person name="Fowler G."/>
            <person name="Nazareth L."/>
            <person name="Reid J."/>
            <person name="Worley K."/>
            <person name="Petrosino J."/>
            <person name="Highlander S."/>
            <person name="Gibbs R."/>
        </authorList>
    </citation>
    <scope>NUCLEOTIDE SEQUENCE [LARGE SCALE GENOMIC DNA]</scope>
    <source>
        <strain evidence="1 2">ATCC 33035</strain>
    </source>
</reference>
<dbReference type="EMBL" id="ABYQ02000007">
    <property type="protein sequence ID" value="EFQ80719.1"/>
    <property type="molecule type" value="Genomic_DNA"/>
</dbReference>
<dbReference type="AlphaFoldDB" id="E2S3C8"/>
<dbReference type="HOGENOM" id="CLU_3308222_0_0_11"/>
<keyword evidence="2" id="KW-1185">Reference proteome</keyword>
<sequence>MDVLINGPIPLLDVWAHRLRVRQRDIAELDMADYECLCN</sequence>